<gene>
    <name evidence="5" type="ORF">E3J48_04340</name>
</gene>
<accession>A0A523W5N2</accession>
<dbReference type="SUPFAM" id="SSF54862">
    <property type="entry name" value="4Fe-4S ferredoxins"/>
    <property type="match status" value="1"/>
</dbReference>
<protein>
    <submittedName>
        <fullName evidence="5">(4Fe-4S)-binding protein</fullName>
    </submittedName>
</protein>
<dbReference type="PANTHER" id="PTHR43063:SF1">
    <property type="entry name" value="4FE-4S CLUSTER CONTAINING PARA FAMILY ATPASE PROTEIN"/>
    <property type="match status" value="1"/>
</dbReference>
<organism evidence="5 6">
    <name type="scientific">Aerophobetes bacterium</name>
    <dbReference type="NCBI Taxonomy" id="2030807"/>
    <lineage>
        <taxon>Bacteria</taxon>
        <taxon>Candidatus Aerophobota</taxon>
    </lineage>
</organism>
<dbReference type="EMBL" id="SOIZ01000189">
    <property type="protein sequence ID" value="TET62346.1"/>
    <property type="molecule type" value="Genomic_DNA"/>
</dbReference>
<dbReference type="GO" id="GO:0046872">
    <property type="term" value="F:metal ion binding"/>
    <property type="evidence" value="ECO:0007669"/>
    <property type="project" value="UniProtKB-KW"/>
</dbReference>
<evidence type="ECO:0000256" key="3">
    <source>
        <dbReference type="ARBA" id="ARBA00023014"/>
    </source>
</evidence>
<name>A0A523W5N2_UNCAE</name>
<dbReference type="Gene3D" id="3.30.70.20">
    <property type="match status" value="1"/>
</dbReference>
<evidence type="ECO:0000313" key="5">
    <source>
        <dbReference type="EMBL" id="TET62346.1"/>
    </source>
</evidence>
<dbReference type="Pfam" id="PF01656">
    <property type="entry name" value="CbiA"/>
    <property type="match status" value="1"/>
</dbReference>
<dbReference type="InterPro" id="IPR002586">
    <property type="entry name" value="CobQ/CobB/MinD/ParA_Nub-bd_dom"/>
</dbReference>
<evidence type="ECO:0000313" key="6">
    <source>
        <dbReference type="Proteomes" id="UP000319130"/>
    </source>
</evidence>
<dbReference type="Proteomes" id="UP000319130">
    <property type="component" value="Unassembled WGS sequence"/>
</dbReference>
<dbReference type="CDD" id="cd03110">
    <property type="entry name" value="SIMIBI_bact_arch"/>
    <property type="match status" value="1"/>
</dbReference>
<keyword evidence="1" id="KW-0479">Metal-binding</keyword>
<dbReference type="GO" id="GO:0051536">
    <property type="term" value="F:iron-sulfur cluster binding"/>
    <property type="evidence" value="ECO:0007669"/>
    <property type="project" value="UniProtKB-KW"/>
</dbReference>
<keyword evidence="2" id="KW-0408">Iron</keyword>
<dbReference type="PROSITE" id="PS00198">
    <property type="entry name" value="4FE4S_FER_1"/>
    <property type="match status" value="1"/>
</dbReference>
<proteinExistence type="predicted"/>
<dbReference type="Pfam" id="PF00037">
    <property type="entry name" value="Fer4"/>
    <property type="match status" value="1"/>
</dbReference>
<dbReference type="PROSITE" id="PS51379">
    <property type="entry name" value="4FE4S_FER_2"/>
    <property type="match status" value="2"/>
</dbReference>
<comment type="caution">
    <text evidence="5">The sequence shown here is derived from an EMBL/GenBank/DDBJ whole genome shotgun (WGS) entry which is preliminary data.</text>
</comment>
<feature type="domain" description="4Fe-4S ferredoxin-type" evidence="4">
    <location>
        <begin position="61"/>
        <end position="90"/>
    </location>
</feature>
<dbReference type="InterPro" id="IPR017896">
    <property type="entry name" value="4Fe4S_Fe-S-bd"/>
</dbReference>
<feature type="domain" description="4Fe-4S ferredoxin-type" evidence="4">
    <location>
        <begin position="91"/>
        <end position="119"/>
    </location>
</feature>
<dbReference type="AlphaFoldDB" id="A0A523W5N2"/>
<evidence type="ECO:0000256" key="1">
    <source>
        <dbReference type="ARBA" id="ARBA00022723"/>
    </source>
</evidence>
<keyword evidence="3" id="KW-0411">Iron-sulfur</keyword>
<evidence type="ECO:0000256" key="2">
    <source>
        <dbReference type="ARBA" id="ARBA00023004"/>
    </source>
</evidence>
<sequence>MVIAVASGKGGTGKTTVAVNLALCLDSCLKEVGFLDCDVEEPNAHLFLKPQIHESEPVNLLVPQINEEKCTYCGRCSEICAYNAIAILKNKVLVFSELCHSCGGCKLLCPKDAIEEVARPIGVLEKGNAGFIWFTHARLNLGEALAVPLVRAVKRTGLYISGKKKEVNRNNQVTIIDVPPGTSCPVIESVKESDFCLLVTEPTPFGLNDLILAVEMLKKLKIACAVLINRSSVGDRKVDEYCQRERIPILMRIPLDKNIAIAYSKGIPIIEVKPGYKKDFLGLYRQIKKLVLNQRD</sequence>
<reference evidence="5 6" key="1">
    <citation type="submission" date="2019-03" db="EMBL/GenBank/DDBJ databases">
        <title>Metabolic potential of uncultured bacteria and archaea associated with petroleum seepage in deep-sea sediments.</title>
        <authorList>
            <person name="Dong X."/>
            <person name="Hubert C."/>
        </authorList>
    </citation>
    <scope>NUCLEOTIDE SEQUENCE [LARGE SCALE GENOMIC DNA]</scope>
    <source>
        <strain evidence="5">E29_bin52</strain>
    </source>
</reference>
<dbReference type="InterPro" id="IPR027417">
    <property type="entry name" value="P-loop_NTPase"/>
</dbReference>
<dbReference type="InterPro" id="IPR017900">
    <property type="entry name" value="4Fe4S_Fe_S_CS"/>
</dbReference>
<dbReference type="PANTHER" id="PTHR43063">
    <property type="entry name" value="4FE-4S CLUSTER CONTAINING PARA FAMILY ATPASE PROTEIN"/>
    <property type="match status" value="1"/>
</dbReference>
<evidence type="ECO:0000259" key="4">
    <source>
        <dbReference type="PROSITE" id="PS51379"/>
    </source>
</evidence>
<dbReference type="Gene3D" id="3.40.50.300">
    <property type="entry name" value="P-loop containing nucleotide triphosphate hydrolases"/>
    <property type="match status" value="1"/>
</dbReference>
<dbReference type="SUPFAM" id="SSF52540">
    <property type="entry name" value="P-loop containing nucleoside triphosphate hydrolases"/>
    <property type="match status" value="1"/>
</dbReference>